<keyword evidence="2" id="KW-0808">Transferase</keyword>
<dbReference type="PANTHER" id="PTHR11085:SF9">
    <property type="entry name" value="NAD-DEPENDENT PROTEIN DEACETYLASE SIRTUIN-1"/>
    <property type="match status" value="1"/>
</dbReference>
<name>A0ABQ7SCY1_9ACAR</name>
<feature type="binding site" evidence="6">
    <location>
        <position position="247"/>
    </location>
    <ligand>
        <name>Zn(2+)</name>
        <dbReference type="ChEBI" id="CHEBI:29105"/>
    </ligand>
</feature>
<dbReference type="Gene3D" id="3.40.50.1220">
    <property type="entry name" value="TPP-binding domain"/>
    <property type="match status" value="1"/>
</dbReference>
<evidence type="ECO:0000313" key="8">
    <source>
        <dbReference type="EMBL" id="KAG9511278.1"/>
    </source>
</evidence>
<dbReference type="EMBL" id="JAIFTH010000014">
    <property type="protein sequence ID" value="KAG9511278.1"/>
    <property type="molecule type" value="Genomic_DNA"/>
</dbReference>
<sequence>MSNEGTTNVDANDDEWITSDEDEIFPPTRPKRIDSSLENVARERFGNISAMALLQKLFPHSDFNKGMNLSQMEILHALLGQPMPHRKKLHQYNTIEDAVELIKTSKKILVLSGAGVSTSAGIPDFRSEDGIYARLRTDFPDLPTPQSMFEIDYFRQDPRPFFKFAKEIYPGQFQPTIGHRFVKCIEQHGQLLRNYTQNIDTLEQVAGIERVINCHGSFATATCTLCRTRVDSELIKGDILQGIIPKCTKCPADCDQMAVFKPDIVFFGEGLPDTFHNTFSMDKDHCDLLIVIGSSMKVRPVALIPHNVPDSVPQILINREPLNHMDFDIELLGNCDNIIQELCLRLGDDWASLCPAESSRLQQINELHLEPGRAKIIQNDDIAGPASESLAESVVANETDGSSQYETDDEEDEIIANTSSVATKLPPSSFLFIAPSRYIFTGAEVSEREVNRYRKKNNIVQEGSQSSIYCTR</sequence>
<evidence type="ECO:0000256" key="2">
    <source>
        <dbReference type="ARBA" id="ARBA00022679"/>
    </source>
</evidence>
<feature type="domain" description="Deacetylase sirtuin-type" evidence="7">
    <location>
        <begin position="88"/>
        <end position="357"/>
    </location>
</feature>
<keyword evidence="4 6" id="KW-0862">Zinc</keyword>
<evidence type="ECO:0000259" key="7">
    <source>
        <dbReference type="PROSITE" id="PS50305"/>
    </source>
</evidence>
<evidence type="ECO:0000256" key="6">
    <source>
        <dbReference type="PROSITE-ProRule" id="PRU00236"/>
    </source>
</evidence>
<organism evidence="8 9">
    <name type="scientific">Fragariocoptes setiger</name>
    <dbReference type="NCBI Taxonomy" id="1670756"/>
    <lineage>
        <taxon>Eukaryota</taxon>
        <taxon>Metazoa</taxon>
        <taxon>Ecdysozoa</taxon>
        <taxon>Arthropoda</taxon>
        <taxon>Chelicerata</taxon>
        <taxon>Arachnida</taxon>
        <taxon>Acari</taxon>
        <taxon>Acariformes</taxon>
        <taxon>Trombidiformes</taxon>
        <taxon>Prostigmata</taxon>
        <taxon>Eupodina</taxon>
        <taxon>Eriophyoidea</taxon>
        <taxon>Phytoptidae</taxon>
        <taxon>Fragariocoptes</taxon>
    </lineage>
</organism>
<dbReference type="SUPFAM" id="SSF52467">
    <property type="entry name" value="DHS-like NAD/FAD-binding domain"/>
    <property type="match status" value="1"/>
</dbReference>
<accession>A0ABQ7SCY1</accession>
<dbReference type="InterPro" id="IPR050134">
    <property type="entry name" value="NAD-dep_sirtuin_deacylases"/>
</dbReference>
<evidence type="ECO:0000256" key="4">
    <source>
        <dbReference type="ARBA" id="ARBA00022833"/>
    </source>
</evidence>
<dbReference type="InterPro" id="IPR026591">
    <property type="entry name" value="Sirtuin_cat_small_dom_sf"/>
</dbReference>
<feature type="active site" description="Proton acceptor" evidence="6">
    <location>
        <position position="215"/>
    </location>
</feature>
<keyword evidence="5" id="KW-0520">NAD</keyword>
<dbReference type="InterPro" id="IPR003000">
    <property type="entry name" value="Sirtuin"/>
</dbReference>
<evidence type="ECO:0000256" key="5">
    <source>
        <dbReference type="ARBA" id="ARBA00023027"/>
    </source>
</evidence>
<proteinExistence type="predicted"/>
<dbReference type="PROSITE" id="PS50305">
    <property type="entry name" value="SIRTUIN"/>
    <property type="match status" value="1"/>
</dbReference>
<keyword evidence="9" id="KW-1185">Reference proteome</keyword>
<reference evidence="8 9" key="1">
    <citation type="submission" date="2020-10" db="EMBL/GenBank/DDBJ databases">
        <authorList>
            <person name="Klimov P.B."/>
            <person name="Dyachkov S.M."/>
            <person name="Chetverikov P.E."/>
        </authorList>
    </citation>
    <scope>NUCLEOTIDE SEQUENCE [LARGE SCALE GENOMIC DNA]</scope>
    <source>
        <strain evidence="8">BMOC 18-1129-001#AD2665</strain>
        <tissue evidence="8">Entire mites</tissue>
    </source>
</reference>
<keyword evidence="3 6" id="KW-0479">Metal-binding</keyword>
<gene>
    <name evidence="8" type="primary">Sirt1</name>
    <name evidence="8" type="ORF">GZH46_00156</name>
</gene>
<dbReference type="Pfam" id="PF02146">
    <property type="entry name" value="SIR2"/>
    <property type="match status" value="1"/>
</dbReference>
<dbReference type="InterPro" id="IPR026590">
    <property type="entry name" value="Ssirtuin_cat_dom"/>
</dbReference>
<evidence type="ECO:0000313" key="9">
    <source>
        <dbReference type="Proteomes" id="UP000825002"/>
    </source>
</evidence>
<comment type="cofactor">
    <cofactor evidence="1">
        <name>Zn(2+)</name>
        <dbReference type="ChEBI" id="CHEBI:29105"/>
    </cofactor>
</comment>
<protein>
    <submittedName>
        <fullName evidence="8">NAD-dependent protein deacetylase sirtuin-1</fullName>
    </submittedName>
</protein>
<feature type="binding site" evidence="6">
    <location>
        <position position="223"/>
    </location>
    <ligand>
        <name>Zn(2+)</name>
        <dbReference type="ChEBI" id="CHEBI:29105"/>
    </ligand>
</feature>
<feature type="binding site" evidence="6">
    <location>
        <position position="254"/>
    </location>
    <ligand>
        <name>Zn(2+)</name>
        <dbReference type="ChEBI" id="CHEBI:29105"/>
    </ligand>
</feature>
<dbReference type="InterPro" id="IPR029035">
    <property type="entry name" value="DHS-like_NAD/FAD-binding_dom"/>
</dbReference>
<dbReference type="Proteomes" id="UP000825002">
    <property type="component" value="Unassembled WGS sequence"/>
</dbReference>
<evidence type="ECO:0000256" key="1">
    <source>
        <dbReference type="ARBA" id="ARBA00001947"/>
    </source>
</evidence>
<dbReference type="CDD" id="cd01408">
    <property type="entry name" value="SIRT1"/>
    <property type="match status" value="1"/>
</dbReference>
<dbReference type="PANTHER" id="PTHR11085">
    <property type="entry name" value="NAD-DEPENDENT PROTEIN DEACYLASE SIRTUIN-5, MITOCHONDRIAL-RELATED"/>
    <property type="match status" value="1"/>
</dbReference>
<feature type="binding site" evidence="6">
    <location>
        <position position="226"/>
    </location>
    <ligand>
        <name>Zn(2+)</name>
        <dbReference type="ChEBI" id="CHEBI:29105"/>
    </ligand>
</feature>
<evidence type="ECO:0000256" key="3">
    <source>
        <dbReference type="ARBA" id="ARBA00022723"/>
    </source>
</evidence>
<feature type="non-terminal residue" evidence="8">
    <location>
        <position position="1"/>
    </location>
</feature>
<dbReference type="Gene3D" id="3.30.1600.10">
    <property type="entry name" value="SIR2/SIRT2 'Small Domain"/>
    <property type="match status" value="1"/>
</dbReference>
<comment type="caution">
    <text evidence="8">The sequence shown here is derived from an EMBL/GenBank/DDBJ whole genome shotgun (WGS) entry which is preliminary data.</text>
</comment>